<evidence type="ECO:0000256" key="1">
    <source>
        <dbReference type="SAM" id="MobiDB-lite"/>
    </source>
</evidence>
<reference evidence="2" key="2">
    <citation type="submission" date="2020-09" db="EMBL/GenBank/DDBJ databases">
        <authorList>
            <person name="Sun Q."/>
            <person name="Zhou Y."/>
        </authorList>
    </citation>
    <scope>NUCLEOTIDE SEQUENCE</scope>
    <source>
        <strain evidence="2">CGMCC 1.16067</strain>
    </source>
</reference>
<dbReference type="EMBL" id="BMKQ01000001">
    <property type="protein sequence ID" value="GGF32570.1"/>
    <property type="molecule type" value="Genomic_DNA"/>
</dbReference>
<accession>A0A917B9H4</accession>
<gene>
    <name evidence="2" type="ORF">GCM10011519_02470</name>
</gene>
<feature type="region of interest" description="Disordered" evidence="1">
    <location>
        <begin position="67"/>
        <end position="94"/>
    </location>
</feature>
<dbReference type="AlphaFoldDB" id="A0A917B9H4"/>
<keyword evidence="3" id="KW-1185">Reference proteome</keyword>
<protein>
    <submittedName>
        <fullName evidence="2">Uncharacterized protein</fullName>
    </submittedName>
</protein>
<name>A0A917B9H4_9ACTN</name>
<proteinExistence type="predicted"/>
<sequence length="94" mass="9534">MTAERLVDAVVDDLPQAVGQTAGVGRADVHARALADGLEPLEYEEVLGVVGVVDDSLLVFPVRSRAAPNLPSRTDRTGAGLAGRGAAPSTAEGA</sequence>
<comment type="caution">
    <text evidence="2">The sequence shown here is derived from an EMBL/GenBank/DDBJ whole genome shotgun (WGS) entry which is preliminary data.</text>
</comment>
<evidence type="ECO:0000313" key="2">
    <source>
        <dbReference type="EMBL" id="GGF32570.1"/>
    </source>
</evidence>
<evidence type="ECO:0000313" key="3">
    <source>
        <dbReference type="Proteomes" id="UP000649179"/>
    </source>
</evidence>
<dbReference type="Proteomes" id="UP000649179">
    <property type="component" value="Unassembled WGS sequence"/>
</dbReference>
<reference evidence="2" key="1">
    <citation type="journal article" date="2014" name="Int. J. Syst. Evol. Microbiol.">
        <title>Complete genome sequence of Corynebacterium casei LMG S-19264T (=DSM 44701T), isolated from a smear-ripened cheese.</title>
        <authorList>
            <consortium name="US DOE Joint Genome Institute (JGI-PGF)"/>
            <person name="Walter F."/>
            <person name="Albersmeier A."/>
            <person name="Kalinowski J."/>
            <person name="Ruckert C."/>
        </authorList>
    </citation>
    <scope>NUCLEOTIDE SEQUENCE</scope>
    <source>
        <strain evidence="2">CGMCC 1.16067</strain>
    </source>
</reference>
<organism evidence="2 3">
    <name type="scientific">Marmoricola endophyticus</name>
    <dbReference type="NCBI Taxonomy" id="2040280"/>
    <lineage>
        <taxon>Bacteria</taxon>
        <taxon>Bacillati</taxon>
        <taxon>Actinomycetota</taxon>
        <taxon>Actinomycetes</taxon>
        <taxon>Propionibacteriales</taxon>
        <taxon>Nocardioidaceae</taxon>
        <taxon>Marmoricola</taxon>
    </lineage>
</organism>